<protein>
    <submittedName>
        <fullName evidence="2">Carboxymuconolactone decarboxylase family protein</fullName>
    </submittedName>
</protein>
<dbReference type="RefSeq" id="WP_123640648.1">
    <property type="nucleotide sequence ID" value="NZ_ML119081.1"/>
</dbReference>
<evidence type="ECO:0000313" key="3">
    <source>
        <dbReference type="Proteomes" id="UP000268016"/>
    </source>
</evidence>
<reference evidence="2 3" key="1">
    <citation type="submission" date="2018-10" db="EMBL/GenBank/DDBJ databases">
        <title>Histidinibacterium lentulum gen. nov., sp. nov., a marine bacterium from the culture broth of Picochlorum sp. 122.</title>
        <authorList>
            <person name="Wang G."/>
        </authorList>
    </citation>
    <scope>NUCLEOTIDE SEQUENCE [LARGE SCALE GENOMIC DNA]</scope>
    <source>
        <strain evidence="2 3">B17</strain>
    </source>
</reference>
<dbReference type="SUPFAM" id="SSF69118">
    <property type="entry name" value="AhpD-like"/>
    <property type="match status" value="1"/>
</dbReference>
<keyword evidence="3" id="KW-1185">Reference proteome</keyword>
<evidence type="ECO:0000259" key="1">
    <source>
        <dbReference type="Pfam" id="PF02627"/>
    </source>
</evidence>
<dbReference type="PANTHER" id="PTHR34846">
    <property type="entry name" value="4-CARBOXYMUCONOLACTONE DECARBOXYLASE FAMILY PROTEIN (AFU_ORTHOLOGUE AFUA_6G11590)"/>
    <property type="match status" value="1"/>
</dbReference>
<gene>
    <name evidence="2" type="ORF">EAT49_02300</name>
</gene>
<dbReference type="Gene3D" id="1.20.1290.10">
    <property type="entry name" value="AhpD-like"/>
    <property type="match status" value="1"/>
</dbReference>
<dbReference type="InterPro" id="IPR029032">
    <property type="entry name" value="AhpD-like"/>
</dbReference>
<dbReference type="Pfam" id="PF02627">
    <property type="entry name" value="CMD"/>
    <property type="match status" value="1"/>
</dbReference>
<sequence length="199" mass="21161">MTPAGGRPGRAPPYDPDAFTDEQRRVHHLIASGPRGDVVGPLRVWLTSPGLAETAQALGQYARYDSALPPHLSELAILVTARIWSSGFEWATHAPIALASGVPEDVVEAIAHGRAAILGDDEGQAVFDCSVELHRDRAISDAAYGRGLAALGDRGMVDLVGICGYYTLISMTINAFNVPDGDGPSLPVLDMTPQEMFRT</sequence>
<proteinExistence type="predicted"/>
<dbReference type="InterPro" id="IPR003779">
    <property type="entry name" value="CMD-like"/>
</dbReference>
<dbReference type="EMBL" id="RDRB01000001">
    <property type="protein sequence ID" value="ROU04242.1"/>
    <property type="molecule type" value="Genomic_DNA"/>
</dbReference>
<dbReference type="GO" id="GO:0051920">
    <property type="term" value="F:peroxiredoxin activity"/>
    <property type="evidence" value="ECO:0007669"/>
    <property type="project" value="InterPro"/>
</dbReference>
<evidence type="ECO:0000313" key="2">
    <source>
        <dbReference type="EMBL" id="ROU04242.1"/>
    </source>
</evidence>
<accession>A0A3N2R9T8</accession>
<dbReference type="PANTHER" id="PTHR34846:SF11">
    <property type="entry name" value="4-CARBOXYMUCONOLACTONE DECARBOXYLASE FAMILY PROTEIN (AFU_ORTHOLOGUE AFUA_6G11590)"/>
    <property type="match status" value="1"/>
</dbReference>
<comment type="caution">
    <text evidence="2">The sequence shown here is derived from an EMBL/GenBank/DDBJ whole genome shotgun (WGS) entry which is preliminary data.</text>
</comment>
<dbReference type="AlphaFoldDB" id="A0A3N2R9T8"/>
<dbReference type="Proteomes" id="UP000268016">
    <property type="component" value="Unassembled WGS sequence"/>
</dbReference>
<feature type="domain" description="Carboxymuconolactone decarboxylase-like" evidence="1">
    <location>
        <begin position="49"/>
        <end position="126"/>
    </location>
</feature>
<dbReference type="OrthoDB" id="9129225at2"/>
<organism evidence="2 3">
    <name type="scientific">Histidinibacterium lentulum</name>
    <dbReference type="NCBI Taxonomy" id="2480588"/>
    <lineage>
        <taxon>Bacteria</taxon>
        <taxon>Pseudomonadati</taxon>
        <taxon>Pseudomonadota</taxon>
        <taxon>Alphaproteobacteria</taxon>
        <taxon>Rhodobacterales</taxon>
        <taxon>Paracoccaceae</taxon>
        <taxon>Histidinibacterium</taxon>
    </lineage>
</organism>
<name>A0A3N2R9T8_9RHOB</name>